<feature type="signal peptide" evidence="1">
    <location>
        <begin position="1"/>
        <end position="24"/>
    </location>
</feature>
<evidence type="ECO:0000313" key="3">
    <source>
        <dbReference type="Proteomes" id="UP000813461"/>
    </source>
</evidence>
<organism evidence="2 3">
    <name type="scientific">Paraphoma chrysanthemicola</name>
    <dbReference type="NCBI Taxonomy" id="798071"/>
    <lineage>
        <taxon>Eukaryota</taxon>
        <taxon>Fungi</taxon>
        <taxon>Dikarya</taxon>
        <taxon>Ascomycota</taxon>
        <taxon>Pezizomycotina</taxon>
        <taxon>Dothideomycetes</taxon>
        <taxon>Pleosporomycetidae</taxon>
        <taxon>Pleosporales</taxon>
        <taxon>Pleosporineae</taxon>
        <taxon>Phaeosphaeriaceae</taxon>
        <taxon>Paraphoma</taxon>
    </lineage>
</organism>
<keyword evidence="1" id="KW-0732">Signal</keyword>
<gene>
    <name evidence="2" type="ORF">FB567DRAFT_520160</name>
</gene>
<keyword evidence="3" id="KW-1185">Reference proteome</keyword>
<comment type="caution">
    <text evidence="2">The sequence shown here is derived from an EMBL/GenBank/DDBJ whole genome shotgun (WGS) entry which is preliminary data.</text>
</comment>
<evidence type="ECO:0008006" key="4">
    <source>
        <dbReference type="Google" id="ProtNLM"/>
    </source>
</evidence>
<reference evidence="2" key="1">
    <citation type="journal article" date="2021" name="Nat. Commun.">
        <title>Genetic determinants of endophytism in the Arabidopsis root mycobiome.</title>
        <authorList>
            <person name="Mesny F."/>
            <person name="Miyauchi S."/>
            <person name="Thiergart T."/>
            <person name="Pickel B."/>
            <person name="Atanasova L."/>
            <person name="Karlsson M."/>
            <person name="Huettel B."/>
            <person name="Barry K.W."/>
            <person name="Haridas S."/>
            <person name="Chen C."/>
            <person name="Bauer D."/>
            <person name="Andreopoulos W."/>
            <person name="Pangilinan J."/>
            <person name="LaButti K."/>
            <person name="Riley R."/>
            <person name="Lipzen A."/>
            <person name="Clum A."/>
            <person name="Drula E."/>
            <person name="Henrissat B."/>
            <person name="Kohler A."/>
            <person name="Grigoriev I.V."/>
            <person name="Martin F.M."/>
            <person name="Hacquard S."/>
        </authorList>
    </citation>
    <scope>NUCLEOTIDE SEQUENCE</scope>
    <source>
        <strain evidence="2">MPI-SDFR-AT-0120</strain>
    </source>
</reference>
<sequence>MAAGLRASIWLSAALLHWLRSSFAPDVVPLVLVVAVRCSSSSSAGATGAPAAFVPHLRHADSKLAASRSS</sequence>
<dbReference type="EMBL" id="JAGMVJ010000005">
    <property type="protein sequence ID" value="KAH7090573.1"/>
    <property type="molecule type" value="Genomic_DNA"/>
</dbReference>
<evidence type="ECO:0000313" key="2">
    <source>
        <dbReference type="EMBL" id="KAH7090573.1"/>
    </source>
</evidence>
<dbReference type="AlphaFoldDB" id="A0A8K0RAC4"/>
<accession>A0A8K0RAC4</accession>
<dbReference type="Proteomes" id="UP000813461">
    <property type="component" value="Unassembled WGS sequence"/>
</dbReference>
<name>A0A8K0RAC4_9PLEO</name>
<proteinExistence type="predicted"/>
<protein>
    <recommendedName>
        <fullName evidence="4">Secreted protein</fullName>
    </recommendedName>
</protein>
<evidence type="ECO:0000256" key="1">
    <source>
        <dbReference type="SAM" id="SignalP"/>
    </source>
</evidence>
<feature type="chain" id="PRO_5035422381" description="Secreted protein" evidence="1">
    <location>
        <begin position="25"/>
        <end position="70"/>
    </location>
</feature>